<proteinExistence type="predicted"/>
<evidence type="ECO:0000313" key="1">
    <source>
        <dbReference type="EMBL" id="KAJ7767336.1"/>
    </source>
</evidence>
<name>A0AAD7NN89_9AGAR</name>
<dbReference type="AlphaFoldDB" id="A0AAD7NN89"/>
<reference evidence="1" key="1">
    <citation type="submission" date="2023-03" db="EMBL/GenBank/DDBJ databases">
        <title>Massive genome expansion in bonnet fungi (Mycena s.s.) driven by repeated elements and novel gene families across ecological guilds.</title>
        <authorList>
            <consortium name="Lawrence Berkeley National Laboratory"/>
            <person name="Harder C.B."/>
            <person name="Miyauchi S."/>
            <person name="Viragh M."/>
            <person name="Kuo A."/>
            <person name="Thoen E."/>
            <person name="Andreopoulos B."/>
            <person name="Lu D."/>
            <person name="Skrede I."/>
            <person name="Drula E."/>
            <person name="Henrissat B."/>
            <person name="Morin E."/>
            <person name="Kohler A."/>
            <person name="Barry K."/>
            <person name="LaButti K."/>
            <person name="Morin E."/>
            <person name="Salamov A."/>
            <person name="Lipzen A."/>
            <person name="Mereny Z."/>
            <person name="Hegedus B."/>
            <person name="Baldrian P."/>
            <person name="Stursova M."/>
            <person name="Weitz H."/>
            <person name="Taylor A."/>
            <person name="Grigoriev I.V."/>
            <person name="Nagy L.G."/>
            <person name="Martin F."/>
            <person name="Kauserud H."/>
        </authorList>
    </citation>
    <scope>NUCLEOTIDE SEQUENCE</scope>
    <source>
        <strain evidence="1">CBHHK182m</strain>
    </source>
</reference>
<gene>
    <name evidence="1" type="ORF">B0H16DRAFT_1789594</name>
</gene>
<dbReference type="EMBL" id="JARKIB010000022">
    <property type="protein sequence ID" value="KAJ7767336.1"/>
    <property type="molecule type" value="Genomic_DNA"/>
</dbReference>
<protein>
    <submittedName>
        <fullName evidence="1">Uncharacterized protein</fullName>
    </submittedName>
</protein>
<comment type="caution">
    <text evidence="1">The sequence shown here is derived from an EMBL/GenBank/DDBJ whole genome shotgun (WGS) entry which is preliminary data.</text>
</comment>
<organism evidence="1 2">
    <name type="scientific">Mycena metata</name>
    <dbReference type="NCBI Taxonomy" id="1033252"/>
    <lineage>
        <taxon>Eukaryota</taxon>
        <taxon>Fungi</taxon>
        <taxon>Dikarya</taxon>
        <taxon>Basidiomycota</taxon>
        <taxon>Agaricomycotina</taxon>
        <taxon>Agaricomycetes</taxon>
        <taxon>Agaricomycetidae</taxon>
        <taxon>Agaricales</taxon>
        <taxon>Marasmiineae</taxon>
        <taxon>Mycenaceae</taxon>
        <taxon>Mycena</taxon>
    </lineage>
</organism>
<sequence length="153" mass="16885">MRECGTLSRSLMADVGAGPPMFNLGRLHQTWNSGDRVITHESASSGNPFLRRVGRVEIFPKRDTATHHDNPMADPRPDRNNCSVPHPAQQSVIMNCFNGDNETFTSLVQCFEISGLASAYITDLDTDIYKSFGSDWTVFVQDVNTKGGSGAYR</sequence>
<evidence type="ECO:0000313" key="2">
    <source>
        <dbReference type="Proteomes" id="UP001215598"/>
    </source>
</evidence>
<dbReference type="Proteomes" id="UP001215598">
    <property type="component" value="Unassembled WGS sequence"/>
</dbReference>
<accession>A0AAD7NN89</accession>
<keyword evidence="2" id="KW-1185">Reference proteome</keyword>